<accession>A0ACB9VX66</accession>
<evidence type="ECO:0000313" key="1">
    <source>
        <dbReference type="EMBL" id="KAI4804718.1"/>
    </source>
</evidence>
<evidence type="ECO:0000313" key="2">
    <source>
        <dbReference type="Proteomes" id="UP001057452"/>
    </source>
</evidence>
<name>A0ACB9VX66_CHAAC</name>
<organism evidence="1 2">
    <name type="scientific">Chaenocephalus aceratus</name>
    <name type="common">Blackfin icefish</name>
    <name type="synonym">Chaenichthys aceratus</name>
    <dbReference type="NCBI Taxonomy" id="36190"/>
    <lineage>
        <taxon>Eukaryota</taxon>
        <taxon>Metazoa</taxon>
        <taxon>Chordata</taxon>
        <taxon>Craniata</taxon>
        <taxon>Vertebrata</taxon>
        <taxon>Euteleostomi</taxon>
        <taxon>Actinopterygii</taxon>
        <taxon>Neopterygii</taxon>
        <taxon>Teleostei</taxon>
        <taxon>Neoteleostei</taxon>
        <taxon>Acanthomorphata</taxon>
        <taxon>Eupercaria</taxon>
        <taxon>Perciformes</taxon>
        <taxon>Notothenioidei</taxon>
        <taxon>Channichthyidae</taxon>
        <taxon>Chaenocephalus</taxon>
    </lineage>
</organism>
<gene>
    <name evidence="1" type="ORF">KUCAC02_026335</name>
</gene>
<keyword evidence="2" id="KW-1185">Reference proteome</keyword>
<dbReference type="Proteomes" id="UP001057452">
    <property type="component" value="Chromosome 15"/>
</dbReference>
<reference evidence="1" key="1">
    <citation type="submission" date="2022-05" db="EMBL/GenBank/DDBJ databases">
        <title>Chromosome-level genome of Chaenocephalus aceratus.</title>
        <authorList>
            <person name="Park H."/>
        </authorList>
    </citation>
    <scope>NUCLEOTIDE SEQUENCE</scope>
    <source>
        <strain evidence="1">KU_202001</strain>
    </source>
</reference>
<feature type="non-terminal residue" evidence="1">
    <location>
        <position position="1"/>
    </location>
</feature>
<sequence>RRTDRWPLALFHNLVDTSHYNAYVLWTSMEPSWQQQKPYRRSLFIEEVGEMLGTEEQEAVPLLHGQKSWQHLLQMWEIHMQGRDHSLSMCSPCST</sequence>
<comment type="caution">
    <text evidence="1">The sequence shown here is derived from an EMBL/GenBank/DDBJ whole genome shotgun (WGS) entry which is preliminary data.</text>
</comment>
<protein>
    <submittedName>
        <fullName evidence="1">Uncharacterized protein</fullName>
    </submittedName>
</protein>
<proteinExistence type="predicted"/>
<dbReference type="EMBL" id="CM043799">
    <property type="protein sequence ID" value="KAI4804718.1"/>
    <property type="molecule type" value="Genomic_DNA"/>
</dbReference>